<accession>A0A511H9V9</accession>
<dbReference type="Proteomes" id="UP000321224">
    <property type="component" value="Unassembled WGS sequence"/>
</dbReference>
<dbReference type="Proteomes" id="UP000198717">
    <property type="component" value="Unassembled WGS sequence"/>
</dbReference>
<protein>
    <submittedName>
        <fullName evidence="1">Uncharacterized protein</fullName>
    </submittedName>
</protein>
<comment type="caution">
    <text evidence="1">The sequence shown here is derived from an EMBL/GenBank/DDBJ whole genome shotgun (WGS) entry which is preliminary data.</text>
</comment>
<evidence type="ECO:0000313" key="4">
    <source>
        <dbReference type="Proteomes" id="UP000321224"/>
    </source>
</evidence>
<proteinExistence type="predicted"/>
<dbReference type="AlphaFoldDB" id="A0A511H9V9"/>
<gene>
    <name evidence="1" type="ORF">MVI01_20490</name>
    <name evidence="2" type="ORF">SAMN04488504_115176</name>
</gene>
<keyword evidence="3" id="KW-1185">Reference proteome</keyword>
<reference evidence="2 3" key="1">
    <citation type="submission" date="2016-10" db="EMBL/GenBank/DDBJ databases">
        <authorList>
            <person name="Varghese N."/>
            <person name="Submissions S."/>
        </authorList>
    </citation>
    <scope>NUCLEOTIDE SEQUENCE [LARGE SCALE GENOMIC DNA]</scope>
    <source>
        <strain evidence="2 3">DSM 2260</strain>
    </source>
</reference>
<evidence type="ECO:0000313" key="1">
    <source>
        <dbReference type="EMBL" id="GEL70265.1"/>
    </source>
</evidence>
<dbReference type="RefSeq" id="WP_244172175.1">
    <property type="nucleotide sequence ID" value="NZ_BJVY01000009.1"/>
</dbReference>
<dbReference type="EMBL" id="BJVY01000009">
    <property type="protein sequence ID" value="GEL70265.1"/>
    <property type="molecule type" value="Genomic_DNA"/>
</dbReference>
<dbReference type="EMBL" id="FNAJ01000015">
    <property type="protein sequence ID" value="SDE95985.1"/>
    <property type="molecule type" value="Genomic_DNA"/>
</dbReference>
<reference evidence="1 4" key="2">
    <citation type="submission" date="2019-07" db="EMBL/GenBank/DDBJ databases">
        <title>Whole genome shotgun sequence of Myxococcus virescens NBRC 100334.</title>
        <authorList>
            <person name="Hosoyama A."/>
            <person name="Uohara A."/>
            <person name="Ohji S."/>
            <person name="Ichikawa N."/>
        </authorList>
    </citation>
    <scope>NUCLEOTIDE SEQUENCE [LARGE SCALE GENOMIC DNA]</scope>
    <source>
        <strain evidence="1 4">NBRC 100334</strain>
    </source>
</reference>
<evidence type="ECO:0000313" key="3">
    <source>
        <dbReference type="Proteomes" id="UP000198717"/>
    </source>
</evidence>
<organism evidence="1 4">
    <name type="scientific">Myxococcus virescens</name>
    <dbReference type="NCBI Taxonomy" id="83456"/>
    <lineage>
        <taxon>Bacteria</taxon>
        <taxon>Pseudomonadati</taxon>
        <taxon>Myxococcota</taxon>
        <taxon>Myxococcia</taxon>
        <taxon>Myxococcales</taxon>
        <taxon>Cystobacterineae</taxon>
        <taxon>Myxococcaceae</taxon>
        <taxon>Myxococcus</taxon>
    </lineage>
</organism>
<evidence type="ECO:0000313" key="2">
    <source>
        <dbReference type="EMBL" id="SDE95985.1"/>
    </source>
</evidence>
<sequence>MMRFREGGERKSYSTNLGERLSPFYPKDARIPMGPKHPGIKLLALIGNERSMLSVSASLKEAIQKHCANEIESFPFTLYDHCSRPHRESK</sequence>
<name>A0A511H9V9_9BACT</name>